<reference evidence="8" key="1">
    <citation type="submission" date="2016-09" db="EMBL/GenBank/DDBJ databases">
        <authorList>
            <person name="Wibberg D."/>
        </authorList>
    </citation>
    <scope>NUCLEOTIDE SEQUENCE [LARGE SCALE GENOMIC DNA]</scope>
</reference>
<dbReference type="Gene3D" id="1.10.10.10">
    <property type="entry name" value="Winged helix-like DNA-binding domain superfamily/Winged helix DNA-binding domain"/>
    <property type="match status" value="1"/>
</dbReference>
<evidence type="ECO:0000313" key="8">
    <source>
        <dbReference type="Proteomes" id="UP000184085"/>
    </source>
</evidence>
<evidence type="ECO:0000256" key="3">
    <source>
        <dbReference type="ARBA" id="ARBA00023082"/>
    </source>
</evidence>
<name>A0A1M4MWL6_9RHOB</name>
<dbReference type="PANTHER" id="PTHR43133:SF58">
    <property type="entry name" value="ECF RNA POLYMERASE SIGMA FACTOR SIGD"/>
    <property type="match status" value="1"/>
</dbReference>
<gene>
    <name evidence="7" type="ORF">KARMA_1118</name>
</gene>
<keyword evidence="2" id="KW-0805">Transcription regulation</keyword>
<dbReference type="GO" id="GO:0003677">
    <property type="term" value="F:DNA binding"/>
    <property type="evidence" value="ECO:0007669"/>
    <property type="project" value="UniProtKB-KW"/>
</dbReference>
<dbReference type="Gene3D" id="1.10.1740.10">
    <property type="match status" value="1"/>
</dbReference>
<dbReference type="Pfam" id="PF04542">
    <property type="entry name" value="Sigma70_r2"/>
    <property type="match status" value="1"/>
</dbReference>
<dbReference type="GO" id="GO:0016987">
    <property type="term" value="F:sigma factor activity"/>
    <property type="evidence" value="ECO:0007669"/>
    <property type="project" value="UniProtKB-KW"/>
</dbReference>
<dbReference type="RefSeq" id="WP_072705261.1">
    <property type="nucleotide sequence ID" value="NZ_FMJB01000040.1"/>
</dbReference>
<dbReference type="PANTHER" id="PTHR43133">
    <property type="entry name" value="RNA POLYMERASE ECF-TYPE SIGMA FACTO"/>
    <property type="match status" value="1"/>
</dbReference>
<protein>
    <submittedName>
        <fullName evidence="7">RNA-polymerase sigma factor</fullName>
    </submittedName>
</protein>
<accession>A0A1M4MWL6</accession>
<organism evidence="7 8">
    <name type="scientific">Donghicola eburneus</name>
    <dbReference type="NCBI Taxonomy" id="393278"/>
    <lineage>
        <taxon>Bacteria</taxon>
        <taxon>Pseudomonadati</taxon>
        <taxon>Pseudomonadota</taxon>
        <taxon>Alphaproteobacteria</taxon>
        <taxon>Rhodobacterales</taxon>
        <taxon>Roseobacteraceae</taxon>
        <taxon>Donghicola</taxon>
    </lineage>
</organism>
<proteinExistence type="inferred from homology"/>
<dbReference type="GO" id="GO:0006352">
    <property type="term" value="P:DNA-templated transcription initiation"/>
    <property type="evidence" value="ECO:0007669"/>
    <property type="project" value="InterPro"/>
</dbReference>
<dbReference type="EMBL" id="FMJB01000040">
    <property type="protein sequence ID" value="SCM66933.1"/>
    <property type="molecule type" value="Genomic_DNA"/>
</dbReference>
<feature type="domain" description="RNA polymerase sigma-70 region 2" evidence="6">
    <location>
        <begin position="46"/>
        <end position="93"/>
    </location>
</feature>
<evidence type="ECO:0000256" key="5">
    <source>
        <dbReference type="ARBA" id="ARBA00023163"/>
    </source>
</evidence>
<evidence type="ECO:0000256" key="2">
    <source>
        <dbReference type="ARBA" id="ARBA00023015"/>
    </source>
</evidence>
<evidence type="ECO:0000259" key="6">
    <source>
        <dbReference type="Pfam" id="PF04542"/>
    </source>
</evidence>
<evidence type="ECO:0000256" key="4">
    <source>
        <dbReference type="ARBA" id="ARBA00023125"/>
    </source>
</evidence>
<dbReference type="SUPFAM" id="SSF88659">
    <property type="entry name" value="Sigma3 and sigma4 domains of RNA polymerase sigma factors"/>
    <property type="match status" value="1"/>
</dbReference>
<dbReference type="InterPro" id="IPR039425">
    <property type="entry name" value="RNA_pol_sigma-70-like"/>
</dbReference>
<dbReference type="SUPFAM" id="SSF88946">
    <property type="entry name" value="Sigma2 domain of RNA polymerase sigma factors"/>
    <property type="match status" value="1"/>
</dbReference>
<keyword evidence="8" id="KW-1185">Reference proteome</keyword>
<dbReference type="InterPro" id="IPR013324">
    <property type="entry name" value="RNA_pol_sigma_r3/r4-like"/>
</dbReference>
<keyword evidence="3" id="KW-0731">Sigma factor</keyword>
<dbReference type="AlphaFoldDB" id="A0A1M4MWL6"/>
<comment type="similarity">
    <text evidence="1">Belongs to the sigma-70 factor family. ECF subfamily.</text>
</comment>
<evidence type="ECO:0000313" key="7">
    <source>
        <dbReference type="EMBL" id="SCM66933.1"/>
    </source>
</evidence>
<keyword evidence="5" id="KW-0804">Transcription</keyword>
<dbReference type="InterPro" id="IPR036388">
    <property type="entry name" value="WH-like_DNA-bd_sf"/>
</dbReference>
<evidence type="ECO:0000256" key="1">
    <source>
        <dbReference type="ARBA" id="ARBA00010641"/>
    </source>
</evidence>
<dbReference type="InterPro" id="IPR013325">
    <property type="entry name" value="RNA_pol_sigma_r2"/>
</dbReference>
<dbReference type="Proteomes" id="UP000184085">
    <property type="component" value="Unassembled WGS sequence"/>
</dbReference>
<keyword evidence="4" id="KW-0238">DNA-binding</keyword>
<dbReference type="InterPro" id="IPR007627">
    <property type="entry name" value="RNA_pol_sigma70_r2"/>
</dbReference>
<sequence length="180" mass="19794">MSQPDELAELLRRANAGDGPAFAQFLRRITPAIRTVIRAKGSSLPEHQHEDILQEVLLAIHLKRGSWKEGTPVKPWVYAITRYKVVDAFRRRGAIIHVPIEPFSETLEDLSAAVPLAGKDAEYMLSHLDGRGAALVRSMTLEGESAEDAGEKVGLSASSARVALHRALKQLARIAERTKN</sequence>